<dbReference type="InterPro" id="IPR001313">
    <property type="entry name" value="Pumilio_RNA-bd_rpt"/>
</dbReference>
<feature type="compositionally biased region" description="Polar residues" evidence="2">
    <location>
        <begin position="664"/>
        <end position="675"/>
    </location>
</feature>
<keyword evidence="1" id="KW-0677">Repeat</keyword>
<accession>A0ABP1G196</accession>
<proteinExistence type="predicted"/>
<dbReference type="InterPro" id="IPR011989">
    <property type="entry name" value="ARM-like"/>
</dbReference>
<name>A0ABP1G196_9CHLO</name>
<feature type="compositionally biased region" description="Low complexity" evidence="2">
    <location>
        <begin position="730"/>
        <end position="749"/>
    </location>
</feature>
<protein>
    <submittedName>
        <fullName evidence="3">G8796 protein</fullName>
    </submittedName>
</protein>
<feature type="compositionally biased region" description="Basic residues" evidence="2">
    <location>
        <begin position="805"/>
        <end position="814"/>
    </location>
</feature>
<evidence type="ECO:0000256" key="2">
    <source>
        <dbReference type="SAM" id="MobiDB-lite"/>
    </source>
</evidence>
<dbReference type="PANTHER" id="PTHR13102:SF0">
    <property type="entry name" value="NUCLEOLAR PROTEIN 9"/>
    <property type="match status" value="1"/>
</dbReference>
<dbReference type="Gene3D" id="1.25.10.10">
    <property type="entry name" value="Leucine-rich Repeat Variant"/>
    <property type="match status" value="2"/>
</dbReference>
<organism evidence="3 4">
    <name type="scientific">Coccomyxa viridis</name>
    <dbReference type="NCBI Taxonomy" id="1274662"/>
    <lineage>
        <taxon>Eukaryota</taxon>
        <taxon>Viridiplantae</taxon>
        <taxon>Chlorophyta</taxon>
        <taxon>core chlorophytes</taxon>
        <taxon>Trebouxiophyceae</taxon>
        <taxon>Trebouxiophyceae incertae sedis</taxon>
        <taxon>Coccomyxaceae</taxon>
        <taxon>Coccomyxa</taxon>
    </lineage>
</organism>
<dbReference type="InterPro" id="IPR016024">
    <property type="entry name" value="ARM-type_fold"/>
</dbReference>
<keyword evidence="4" id="KW-1185">Reference proteome</keyword>
<dbReference type="Pfam" id="PF22493">
    <property type="entry name" value="PUF_NOP9"/>
    <property type="match status" value="1"/>
</dbReference>
<feature type="compositionally biased region" description="Basic and acidic residues" evidence="2">
    <location>
        <begin position="699"/>
        <end position="711"/>
    </location>
</feature>
<evidence type="ECO:0000256" key="1">
    <source>
        <dbReference type="ARBA" id="ARBA00022737"/>
    </source>
</evidence>
<dbReference type="InterPro" id="IPR040000">
    <property type="entry name" value="NOP9"/>
</dbReference>
<dbReference type="EMBL" id="CAXHTA020000015">
    <property type="protein sequence ID" value="CAL5225994.1"/>
    <property type="molecule type" value="Genomic_DNA"/>
</dbReference>
<feature type="compositionally biased region" description="Low complexity" evidence="2">
    <location>
        <begin position="646"/>
        <end position="657"/>
    </location>
</feature>
<feature type="region of interest" description="Disordered" evidence="2">
    <location>
        <begin position="641"/>
        <end position="814"/>
    </location>
</feature>
<evidence type="ECO:0000313" key="4">
    <source>
        <dbReference type="Proteomes" id="UP001497392"/>
    </source>
</evidence>
<dbReference type="PANTHER" id="PTHR13102">
    <property type="entry name" value="NUCLEOLAR PROTEIN 9"/>
    <property type="match status" value="1"/>
</dbReference>
<dbReference type="Proteomes" id="UP001497392">
    <property type="component" value="Unassembled WGS sequence"/>
</dbReference>
<feature type="region of interest" description="Disordered" evidence="2">
    <location>
        <begin position="1"/>
        <end position="48"/>
    </location>
</feature>
<comment type="caution">
    <text evidence="3">The sequence shown here is derived from an EMBL/GenBank/DDBJ whole genome shotgun (WGS) entry which is preliminary data.</text>
</comment>
<evidence type="ECO:0000313" key="3">
    <source>
        <dbReference type="EMBL" id="CAL5225994.1"/>
    </source>
</evidence>
<reference evidence="3 4" key="1">
    <citation type="submission" date="2024-06" db="EMBL/GenBank/DDBJ databases">
        <authorList>
            <person name="Kraege A."/>
            <person name="Thomma B."/>
        </authorList>
    </citation>
    <scope>NUCLEOTIDE SEQUENCE [LARGE SCALE GENOMIC DNA]</scope>
</reference>
<sequence length="814" mass="86568">MKEQRQDNPTQGAKGKKRKRKDESGVVDAKKHARSGSTPQKVPTALHAQPAEVLSGFQRMDEETTTYLNEVKAHLDTLEDGEEISLLVGNALEELQGKELKAATDAACSRILEALIAHAAPEAFLGLMNALTDGQEWCKLSARPFGSRVAETLLKRLEALLEDIAEEEAAQALQQILEKTTDVTVEHLYEFATDRNASHVARRLLCVIAGHDVMPAQHNSSSVDASAIKANKGKGLAAKLESQLSEQRQPARHPQLLQKLAEALMQPSWDAQKDELLFHAYACPWLQALLKACAGELDILAWLVPRLLGAKPQGETAEARKAAAETEGLAGIAKEHVQGLLQDRTSSHLLEVVLQVVPEWMLEQLYTSFLRGSLATLAMHPLGNFGVQAYLSALQTPQQVRSALRELRDSFTQLLRGRRAGVPAALLAAAGRAGNAALQVDAAKALLTATAASEASTGGQGPAAALLTLDCPAKLGEHAGKARLSTLGAAMLSTLMRFDKEACAAFAESIAELAPAELLHMGMDSAGSRSLEAFLGSEVSAKAKKRVIRKLAGSYARLGSSPGGSHVAQACYRTAGVKDKEVIAMELAAAEEHLSNSAFGQMLLRRCAIEEFKRSSDSWRSHAKTTAALRSEFAELLGDAEEPAQHDQAAQPAHSAQHGPGKQHNASKVTSSQLPAGQPEVAEAPKPKKAKKKVSKQPLHHDAAGKPDKQDNSTAPEDVSGKPKKRQKGAKAPAMGSAPAAAGPNPAEHAGVDAQTEPKHVTDGPAAKDLGPMIGAGSKLKNHKEKGAATSLADSSVPMAAEKRMGKKRKKQKI</sequence>
<gene>
    <name evidence="3" type="primary">g8796</name>
    <name evidence="3" type="ORF">VP750_LOCUS7900</name>
</gene>
<dbReference type="SUPFAM" id="SSF48371">
    <property type="entry name" value="ARM repeat"/>
    <property type="match status" value="1"/>
</dbReference>
<feature type="compositionally biased region" description="Basic and acidic residues" evidence="2">
    <location>
        <begin position="21"/>
        <end position="30"/>
    </location>
</feature>